<dbReference type="PROSITE" id="PS50262">
    <property type="entry name" value="G_PROTEIN_RECEP_F1_2"/>
    <property type="match status" value="1"/>
</dbReference>
<organism evidence="7 8">
    <name type="scientific">Parelaphostrongylus tenuis</name>
    <name type="common">Meningeal worm</name>
    <dbReference type="NCBI Taxonomy" id="148309"/>
    <lineage>
        <taxon>Eukaryota</taxon>
        <taxon>Metazoa</taxon>
        <taxon>Ecdysozoa</taxon>
        <taxon>Nematoda</taxon>
        <taxon>Chromadorea</taxon>
        <taxon>Rhabditida</taxon>
        <taxon>Rhabditina</taxon>
        <taxon>Rhabditomorpha</taxon>
        <taxon>Strongyloidea</taxon>
        <taxon>Metastrongylidae</taxon>
        <taxon>Parelaphostrongylus</taxon>
    </lineage>
</organism>
<keyword evidence="2 5" id="KW-0812">Transmembrane</keyword>
<evidence type="ECO:0000256" key="5">
    <source>
        <dbReference type="SAM" id="Phobius"/>
    </source>
</evidence>
<evidence type="ECO:0000256" key="4">
    <source>
        <dbReference type="ARBA" id="ARBA00023136"/>
    </source>
</evidence>
<proteinExistence type="predicted"/>
<sequence length="146" mass="16726">MLWYVCLYSHLVIAFNRVIAIAFPLRAFAVLTVRKTYLIALICWMLGILHILPNFSTDSCYFLFDAVKWKFIFSKTSCGYIIFAINLYNVHAILILILLLDSTTSICLRIKHKLHHCSVPLSFLSSSYESTVYATSDGSPEREDHP</sequence>
<feature type="domain" description="G-protein coupled receptors family 1 profile" evidence="6">
    <location>
        <begin position="1"/>
        <end position="107"/>
    </location>
</feature>
<evidence type="ECO:0000313" key="8">
    <source>
        <dbReference type="Proteomes" id="UP001196413"/>
    </source>
</evidence>
<dbReference type="EMBL" id="JAHQIW010001160">
    <property type="protein sequence ID" value="KAJ1351629.1"/>
    <property type="molecule type" value="Genomic_DNA"/>
</dbReference>
<comment type="subcellular location">
    <subcellularLocation>
        <location evidence="1">Membrane</location>
    </subcellularLocation>
</comment>
<comment type="caution">
    <text evidence="7">The sequence shown here is derived from an EMBL/GenBank/DDBJ whole genome shotgun (WGS) entry which is preliminary data.</text>
</comment>
<dbReference type="SUPFAM" id="SSF81321">
    <property type="entry name" value="Family A G protein-coupled receptor-like"/>
    <property type="match status" value="1"/>
</dbReference>
<evidence type="ECO:0000259" key="6">
    <source>
        <dbReference type="PROSITE" id="PS50262"/>
    </source>
</evidence>
<dbReference type="Gene3D" id="1.20.1070.10">
    <property type="entry name" value="Rhodopsin 7-helix transmembrane proteins"/>
    <property type="match status" value="1"/>
</dbReference>
<accession>A0AAD5MVV4</accession>
<evidence type="ECO:0000313" key="7">
    <source>
        <dbReference type="EMBL" id="KAJ1351629.1"/>
    </source>
</evidence>
<reference evidence="7" key="1">
    <citation type="submission" date="2021-06" db="EMBL/GenBank/DDBJ databases">
        <title>Parelaphostrongylus tenuis whole genome reference sequence.</title>
        <authorList>
            <person name="Garwood T.J."/>
            <person name="Larsen P.A."/>
            <person name="Fountain-Jones N.M."/>
            <person name="Garbe J.R."/>
            <person name="Macchietto M.G."/>
            <person name="Kania S.A."/>
            <person name="Gerhold R.W."/>
            <person name="Richards J.E."/>
            <person name="Wolf T.M."/>
        </authorList>
    </citation>
    <scope>NUCLEOTIDE SEQUENCE</scope>
    <source>
        <strain evidence="7">MNPRO001-30</strain>
        <tissue evidence="7">Meninges</tissue>
    </source>
</reference>
<dbReference type="InterPro" id="IPR019430">
    <property type="entry name" value="7TM_GPCR_serpentine_rcpt_Srx"/>
</dbReference>
<keyword evidence="8" id="KW-1185">Reference proteome</keyword>
<dbReference type="GO" id="GO:0016020">
    <property type="term" value="C:membrane"/>
    <property type="evidence" value="ECO:0007669"/>
    <property type="project" value="UniProtKB-SubCell"/>
</dbReference>
<dbReference type="AlphaFoldDB" id="A0AAD5MVV4"/>
<keyword evidence="4 5" id="KW-0472">Membrane</keyword>
<feature type="transmembrane region" description="Helical" evidence="5">
    <location>
        <begin position="36"/>
        <end position="56"/>
    </location>
</feature>
<dbReference type="Pfam" id="PF10328">
    <property type="entry name" value="7TM_GPCR_Srx"/>
    <property type="match status" value="1"/>
</dbReference>
<dbReference type="Proteomes" id="UP001196413">
    <property type="component" value="Unassembled WGS sequence"/>
</dbReference>
<name>A0AAD5MVV4_PARTN</name>
<dbReference type="PANTHER" id="PTHR23017:SF3">
    <property type="entry name" value="G-PROTEIN COUPLED RECEPTORS FAMILY 1 PROFILE DOMAIN-CONTAINING PROTEIN"/>
    <property type="match status" value="1"/>
</dbReference>
<protein>
    <recommendedName>
        <fullName evidence="6">G-protein coupled receptors family 1 profile domain-containing protein</fullName>
    </recommendedName>
</protein>
<evidence type="ECO:0000256" key="1">
    <source>
        <dbReference type="ARBA" id="ARBA00004370"/>
    </source>
</evidence>
<dbReference type="PANTHER" id="PTHR23017">
    <property type="entry name" value="SERPENTINE RECEPTOR, CLASS X"/>
    <property type="match status" value="1"/>
</dbReference>
<evidence type="ECO:0000256" key="2">
    <source>
        <dbReference type="ARBA" id="ARBA00022692"/>
    </source>
</evidence>
<keyword evidence="3 5" id="KW-1133">Transmembrane helix</keyword>
<evidence type="ECO:0000256" key="3">
    <source>
        <dbReference type="ARBA" id="ARBA00022989"/>
    </source>
</evidence>
<dbReference type="InterPro" id="IPR017452">
    <property type="entry name" value="GPCR_Rhodpsn_7TM"/>
</dbReference>
<gene>
    <name evidence="7" type="ORF">KIN20_007720</name>
</gene>
<feature type="transmembrane region" description="Helical" evidence="5">
    <location>
        <begin position="77"/>
        <end position="100"/>
    </location>
</feature>
<dbReference type="CDD" id="cd00637">
    <property type="entry name" value="7tm_classA_rhodopsin-like"/>
    <property type="match status" value="1"/>
</dbReference>